<name>A0ABS8BCF4_9ACTN</name>
<keyword evidence="3" id="KW-1185">Reference proteome</keyword>
<dbReference type="EMBL" id="JAJAUY010000112">
    <property type="protein sequence ID" value="MCB5182206.1"/>
    <property type="molecule type" value="Genomic_DNA"/>
</dbReference>
<evidence type="ECO:0000313" key="3">
    <source>
        <dbReference type="Proteomes" id="UP001199054"/>
    </source>
</evidence>
<accession>A0ABS8BCF4</accession>
<sequence>MDLVENAALALIATTSARLRDADGPSLSLSPSQPVARRGGRGITTRGGAHE</sequence>
<evidence type="ECO:0000313" key="2">
    <source>
        <dbReference type="EMBL" id="MCB5182206.1"/>
    </source>
</evidence>
<dbReference type="RefSeq" id="WP_226729299.1">
    <property type="nucleotide sequence ID" value="NZ_JAJAUY010000112.1"/>
</dbReference>
<gene>
    <name evidence="2" type="ORF">LG632_22835</name>
</gene>
<proteinExistence type="predicted"/>
<evidence type="ECO:0000256" key="1">
    <source>
        <dbReference type="SAM" id="MobiDB-lite"/>
    </source>
</evidence>
<comment type="caution">
    <text evidence="2">The sequence shown here is derived from an EMBL/GenBank/DDBJ whole genome shotgun (WGS) entry which is preliminary data.</text>
</comment>
<protein>
    <submittedName>
        <fullName evidence="2">Uncharacterized protein</fullName>
    </submittedName>
</protein>
<dbReference type="Proteomes" id="UP001199054">
    <property type="component" value="Unassembled WGS sequence"/>
</dbReference>
<organism evidence="2 3">
    <name type="scientific">Streptomyces antimicrobicus</name>
    <dbReference type="NCBI Taxonomy" id="2883108"/>
    <lineage>
        <taxon>Bacteria</taxon>
        <taxon>Bacillati</taxon>
        <taxon>Actinomycetota</taxon>
        <taxon>Actinomycetes</taxon>
        <taxon>Kitasatosporales</taxon>
        <taxon>Streptomycetaceae</taxon>
        <taxon>Streptomyces</taxon>
    </lineage>
</organism>
<reference evidence="2 3" key="1">
    <citation type="submission" date="2021-10" db="EMBL/GenBank/DDBJ databases">
        <title>Streptomyces sp. strain SMC 277, a novel streptomycete isolated from soil.</title>
        <authorList>
            <person name="Chanama M."/>
        </authorList>
    </citation>
    <scope>NUCLEOTIDE SEQUENCE [LARGE SCALE GENOMIC DNA]</scope>
    <source>
        <strain evidence="2 3">SMC 277</strain>
    </source>
</reference>
<feature type="region of interest" description="Disordered" evidence="1">
    <location>
        <begin position="20"/>
        <end position="51"/>
    </location>
</feature>